<dbReference type="PANTHER" id="PTHR48104">
    <property type="entry name" value="METACASPASE-4"/>
    <property type="match status" value="1"/>
</dbReference>
<dbReference type="GO" id="GO:0004197">
    <property type="term" value="F:cysteine-type endopeptidase activity"/>
    <property type="evidence" value="ECO:0007669"/>
    <property type="project" value="InterPro"/>
</dbReference>
<sequence length="687" mass="75503">MNNLTSKIYALLIGIDCYLPNKLPDGVSYKSLRGCVRDINHVEAFMKEIQKVPETQILKLTASNSETDQPSEPPENWPTYKNIVAKFQQLAEMAQPGDQVYIQYSGHGGRTVTAYPELKGKDDNDESIVTTNIGTAEGQYLRDIELAYLLKQLVDKGLIVTVVFDSCHSGGVTRSGDVDIRGAEEIDQAQRPTESLVASPEELAKNWYSIAAGKSGKPTAGWISGASNYVFLAACRPNEFAYESAFGPTKERNGALTYWLLDTLRQQTPELTYQDLHDRVKAKVNSHFTQQTPMLIGEGNRLVFGSDRIEMQYAVTVMQVDLEKSQVLLATGQAAGLRKGAEFAIYSLGTKDFAQTDKRLALAEIQELGATQSWCELKPIPGQQPVQQGDKAVPISASENLVRKVHLLSLTESLSPGLLAAKDALAGNGWVELADDAADYIVAVNDAGEYEICDRSGAPIANVQPLLKVTDPNAPATLAKRLVHLTKYYATQSLDNFDKSSPLMGKLVVELIGKQQDYDPVDPPRPEPFDDPENPTVKSGEWIFLRIRNDHINELNVTVLDLQSDWAISQIYPFSAGEKFITISPGQEEEAIAFCMILPDELEEGVDIFKVFATVGEANFRWLELPPLTEAIAKAGSRSASNPLEELLANIAGDPDEAPLTRKANPAAYPSREWTTKQVKITVKKAL</sequence>
<dbReference type="Gene3D" id="3.40.50.1460">
    <property type="match status" value="1"/>
</dbReference>
<proteinExistence type="predicted"/>
<dbReference type="Pfam" id="PF00656">
    <property type="entry name" value="Peptidase_C14"/>
    <property type="match status" value="1"/>
</dbReference>
<dbReference type="EMBL" id="BLAY01000138">
    <property type="protein sequence ID" value="GET41871.1"/>
    <property type="molecule type" value="Genomic_DNA"/>
</dbReference>
<dbReference type="InterPro" id="IPR011600">
    <property type="entry name" value="Pept_C14_caspase"/>
</dbReference>
<feature type="domain" description="Peptidase C14 caspase" evidence="1">
    <location>
        <begin position="9"/>
        <end position="295"/>
    </location>
</feature>
<evidence type="ECO:0000313" key="2">
    <source>
        <dbReference type="EMBL" id="GET41871.1"/>
    </source>
</evidence>
<comment type="caution">
    <text evidence="2">The sequence shown here is derived from an EMBL/GenBank/DDBJ whole genome shotgun (WGS) entry which is preliminary data.</text>
</comment>
<dbReference type="Proteomes" id="UP001050975">
    <property type="component" value="Unassembled WGS sequence"/>
</dbReference>
<keyword evidence="3" id="KW-1185">Reference proteome</keyword>
<dbReference type="PANTHER" id="PTHR48104:SF30">
    <property type="entry name" value="METACASPASE-1"/>
    <property type="match status" value="1"/>
</dbReference>
<protein>
    <submittedName>
        <fullName evidence="2">Peptidase C14, caspase catalytic subunit p20</fullName>
    </submittedName>
</protein>
<dbReference type="GO" id="GO:0005737">
    <property type="term" value="C:cytoplasm"/>
    <property type="evidence" value="ECO:0007669"/>
    <property type="project" value="TreeGrafter"/>
</dbReference>
<reference evidence="2" key="1">
    <citation type="submission" date="2019-10" db="EMBL/GenBank/DDBJ databases">
        <title>Draft genome sequece of Microseira wollei NIES-4236.</title>
        <authorList>
            <person name="Yamaguchi H."/>
            <person name="Suzuki S."/>
            <person name="Kawachi M."/>
        </authorList>
    </citation>
    <scope>NUCLEOTIDE SEQUENCE</scope>
    <source>
        <strain evidence="2">NIES-4236</strain>
    </source>
</reference>
<name>A0AAV3XJT8_9CYAN</name>
<dbReference type="AlphaFoldDB" id="A0AAV3XJT8"/>
<dbReference type="RefSeq" id="WP_226588558.1">
    <property type="nucleotide sequence ID" value="NZ_BLAY01000138.1"/>
</dbReference>
<accession>A0AAV3XJT8</accession>
<organism evidence="2 3">
    <name type="scientific">Microseira wollei NIES-4236</name>
    <dbReference type="NCBI Taxonomy" id="2530354"/>
    <lineage>
        <taxon>Bacteria</taxon>
        <taxon>Bacillati</taxon>
        <taxon>Cyanobacteriota</taxon>
        <taxon>Cyanophyceae</taxon>
        <taxon>Oscillatoriophycideae</taxon>
        <taxon>Aerosakkonematales</taxon>
        <taxon>Aerosakkonemataceae</taxon>
        <taxon>Microseira</taxon>
    </lineage>
</organism>
<gene>
    <name evidence="2" type="ORF">MiSe_66850</name>
</gene>
<dbReference type="InterPro" id="IPR050452">
    <property type="entry name" value="Metacaspase"/>
</dbReference>
<evidence type="ECO:0000259" key="1">
    <source>
        <dbReference type="Pfam" id="PF00656"/>
    </source>
</evidence>
<dbReference type="GO" id="GO:0006508">
    <property type="term" value="P:proteolysis"/>
    <property type="evidence" value="ECO:0007669"/>
    <property type="project" value="InterPro"/>
</dbReference>
<evidence type="ECO:0000313" key="3">
    <source>
        <dbReference type="Proteomes" id="UP001050975"/>
    </source>
</evidence>